<keyword evidence="6 9" id="KW-1133">Transmembrane helix</keyword>
<feature type="transmembrane region" description="Helical" evidence="9">
    <location>
        <begin position="7"/>
        <end position="25"/>
    </location>
</feature>
<feature type="transmembrane region" description="Helical" evidence="9">
    <location>
        <begin position="118"/>
        <end position="137"/>
    </location>
</feature>
<evidence type="ECO:0000256" key="1">
    <source>
        <dbReference type="ARBA" id="ARBA00004651"/>
    </source>
</evidence>
<feature type="transmembrane region" description="Helical" evidence="9">
    <location>
        <begin position="246"/>
        <end position="262"/>
    </location>
</feature>
<comment type="caution">
    <text evidence="12">The sequence shown here is derived from an EMBL/GenBank/DDBJ whole genome shotgun (WGS) entry which is preliminary data.</text>
</comment>
<evidence type="ECO:0000256" key="3">
    <source>
        <dbReference type="ARBA" id="ARBA00022449"/>
    </source>
</evidence>
<dbReference type="InterPro" id="IPR038770">
    <property type="entry name" value="Na+/solute_symporter_sf"/>
</dbReference>
<dbReference type="InterPro" id="IPR036291">
    <property type="entry name" value="NAD(P)-bd_dom_sf"/>
</dbReference>
<dbReference type="GO" id="GO:1902600">
    <property type="term" value="P:proton transmembrane transport"/>
    <property type="evidence" value="ECO:0007669"/>
    <property type="project" value="InterPro"/>
</dbReference>
<keyword evidence="13" id="KW-1185">Reference proteome</keyword>
<name>A0A6N8FYQ7_9CHRO</name>
<evidence type="ECO:0000313" key="12">
    <source>
        <dbReference type="EMBL" id="MUL37742.1"/>
    </source>
</evidence>
<dbReference type="SUPFAM" id="SSF51735">
    <property type="entry name" value="NAD(P)-binding Rossmann-fold domains"/>
    <property type="match status" value="1"/>
</dbReference>
<keyword evidence="8 9" id="KW-0472">Membrane</keyword>
<reference evidence="12 13" key="1">
    <citation type="journal article" date="2019" name="Front. Microbiol.">
        <title>Genomic Features for Desiccation Tolerance and Sugar Biosynthesis in the Extremophile Gloeocapsopsis sp. UTEX B3054.</title>
        <authorList>
            <person name="Urrejola C."/>
            <person name="Alcorta J."/>
            <person name="Salas L."/>
            <person name="Vasquez M."/>
            <person name="Polz M.F."/>
            <person name="Vicuna R."/>
            <person name="Diez B."/>
        </authorList>
    </citation>
    <scope>NUCLEOTIDE SEQUENCE [LARGE SCALE GENOMIC DNA]</scope>
    <source>
        <strain evidence="12 13">1H9</strain>
    </source>
</reference>
<dbReference type="PANTHER" id="PTHR32507">
    <property type="entry name" value="NA(+)/H(+) ANTIPORTER 1"/>
    <property type="match status" value="1"/>
</dbReference>
<evidence type="ECO:0000256" key="5">
    <source>
        <dbReference type="ARBA" id="ARBA00022692"/>
    </source>
</evidence>
<sequence>MEASFELTLQMVIAVVAGIGAQVLAEYLKVPSIVFLLLFGILLGADGIGLLHPHSLGPGLEVIVALSTAVILFEGGFNLELRELGKVSGSLRNLVTLGTAITLVGAGMAAHWLSEFPWAIAFLYASLVVVTGPTVISPLLKLVKVERQVATLLEGEGVLIDPVGAILAVVILDTILNGETDPVRAISGLILRLGIGGGIGAIGGWLFGLMFKRAKFLSDELKNLVVLAGVWGLFTLAQLVRSESGLMATVVAGIVLRASAVPEERLLRRFKGQLTILGVSVLFILLSADLSLASILALGWGSLLTVLVLMFVIRPLNVWICTWNSDLNWRQKLFLCWIAPRGIVSASVASLFSIFLTERGINGGDSIKALVFLTIILTVVCQGLTAAWVASWLQITSTEATGAVIVGCNPLSVLIARLFKERGEPVVMIDTDPVAAQQAEAENIRVIVRSALDKGVLEEAELTSIGTFLAMTNNGEVNFVLAQRAAEEFNPPRVLAVFPRNPEANNAAGKPKVQQAFVSDLPLKTWNEYLKDGRVKLGTTTLTEQEFSFQQAHLQALMRAEEIVPLFLECEDRFLIAPATTEDWQPGDRIIYILHDPRPNLLKRLSGDRNATRLNVEKLSKVEEVPIPPL</sequence>
<feature type="transmembrane region" description="Helical" evidence="9">
    <location>
        <begin position="189"/>
        <end position="211"/>
    </location>
</feature>
<accession>A0A6N8FYQ7</accession>
<dbReference type="InterPro" id="IPR003148">
    <property type="entry name" value="RCK_N"/>
</dbReference>
<dbReference type="Pfam" id="PF02254">
    <property type="entry name" value="TrkA_N"/>
    <property type="match status" value="1"/>
</dbReference>
<feature type="transmembrane region" description="Helical" evidence="9">
    <location>
        <begin position="223"/>
        <end position="240"/>
    </location>
</feature>
<evidence type="ECO:0000313" key="13">
    <source>
        <dbReference type="Proteomes" id="UP000441797"/>
    </source>
</evidence>
<feature type="transmembrane region" description="Helical" evidence="9">
    <location>
        <begin position="158"/>
        <end position="177"/>
    </location>
</feature>
<feature type="transmembrane region" description="Helical" evidence="9">
    <location>
        <begin position="274"/>
        <end position="297"/>
    </location>
</feature>
<feature type="domain" description="RCK N-terminal" evidence="11">
    <location>
        <begin position="404"/>
        <end position="497"/>
    </location>
</feature>
<keyword evidence="7" id="KW-0406">Ion transport</keyword>
<keyword evidence="5 9" id="KW-0812">Transmembrane</keyword>
<evidence type="ECO:0000259" key="11">
    <source>
        <dbReference type="Pfam" id="PF02254"/>
    </source>
</evidence>
<dbReference type="RefSeq" id="WP_105219818.1">
    <property type="nucleotide sequence ID" value="NZ_CAWNSU010000047.1"/>
</dbReference>
<keyword evidence="2" id="KW-0813">Transport</keyword>
<feature type="transmembrane region" description="Helical" evidence="9">
    <location>
        <begin position="334"/>
        <end position="357"/>
    </location>
</feature>
<protein>
    <submittedName>
        <fullName evidence="12">Sodium:proton antiporter</fullName>
    </submittedName>
</protein>
<evidence type="ECO:0000256" key="7">
    <source>
        <dbReference type="ARBA" id="ARBA00023065"/>
    </source>
</evidence>
<evidence type="ECO:0000259" key="10">
    <source>
        <dbReference type="Pfam" id="PF00999"/>
    </source>
</evidence>
<feature type="transmembrane region" description="Helical" evidence="9">
    <location>
        <begin position="303"/>
        <end position="322"/>
    </location>
</feature>
<dbReference type="GO" id="GO:0006813">
    <property type="term" value="P:potassium ion transport"/>
    <property type="evidence" value="ECO:0007669"/>
    <property type="project" value="InterPro"/>
</dbReference>
<dbReference type="OrthoDB" id="570124at2"/>
<dbReference type="Gene3D" id="3.40.50.720">
    <property type="entry name" value="NAD(P)-binding Rossmann-like Domain"/>
    <property type="match status" value="1"/>
</dbReference>
<evidence type="ECO:0000256" key="9">
    <source>
        <dbReference type="SAM" id="Phobius"/>
    </source>
</evidence>
<dbReference type="GO" id="GO:0005886">
    <property type="term" value="C:plasma membrane"/>
    <property type="evidence" value="ECO:0007669"/>
    <property type="project" value="UniProtKB-SubCell"/>
</dbReference>
<dbReference type="AlphaFoldDB" id="A0A6N8FYQ7"/>
<feature type="transmembrane region" description="Helical" evidence="9">
    <location>
        <begin position="93"/>
        <end position="112"/>
    </location>
</feature>
<keyword evidence="4" id="KW-1003">Cell membrane</keyword>
<evidence type="ECO:0000256" key="6">
    <source>
        <dbReference type="ARBA" id="ARBA00022989"/>
    </source>
</evidence>
<dbReference type="Gene3D" id="1.20.1530.20">
    <property type="match status" value="1"/>
</dbReference>
<evidence type="ECO:0000256" key="8">
    <source>
        <dbReference type="ARBA" id="ARBA00023136"/>
    </source>
</evidence>
<evidence type="ECO:0000256" key="4">
    <source>
        <dbReference type="ARBA" id="ARBA00022475"/>
    </source>
</evidence>
<feature type="domain" description="Cation/H+ exchanger transmembrane" evidence="10">
    <location>
        <begin position="12"/>
        <end position="391"/>
    </location>
</feature>
<feature type="transmembrane region" description="Helical" evidence="9">
    <location>
        <begin position="32"/>
        <end position="51"/>
    </location>
</feature>
<keyword evidence="3" id="KW-0050">Antiport</keyword>
<dbReference type="EMBL" id="NAPY01000026">
    <property type="protein sequence ID" value="MUL37742.1"/>
    <property type="molecule type" value="Genomic_DNA"/>
</dbReference>
<dbReference type="Proteomes" id="UP000441797">
    <property type="component" value="Unassembled WGS sequence"/>
</dbReference>
<dbReference type="Pfam" id="PF00999">
    <property type="entry name" value="Na_H_Exchanger"/>
    <property type="match status" value="1"/>
</dbReference>
<dbReference type="GO" id="GO:0015297">
    <property type="term" value="F:antiporter activity"/>
    <property type="evidence" value="ECO:0007669"/>
    <property type="project" value="UniProtKB-KW"/>
</dbReference>
<comment type="subcellular location">
    <subcellularLocation>
        <location evidence="1">Cell membrane</location>
        <topology evidence="1">Multi-pass membrane protein</topology>
    </subcellularLocation>
</comment>
<feature type="transmembrane region" description="Helical" evidence="9">
    <location>
        <begin position="369"/>
        <end position="393"/>
    </location>
</feature>
<evidence type="ECO:0000256" key="2">
    <source>
        <dbReference type="ARBA" id="ARBA00022448"/>
    </source>
</evidence>
<dbReference type="PANTHER" id="PTHR32507:SF0">
    <property type="entry name" value="NA(+)_H(+) ANTIPORTER 2-RELATED"/>
    <property type="match status" value="1"/>
</dbReference>
<feature type="transmembrane region" description="Helical" evidence="9">
    <location>
        <begin position="63"/>
        <end position="81"/>
    </location>
</feature>
<proteinExistence type="predicted"/>
<dbReference type="InterPro" id="IPR006153">
    <property type="entry name" value="Cation/H_exchanger_TM"/>
</dbReference>
<gene>
    <name evidence="12" type="ORF">BWI75_15760</name>
</gene>
<organism evidence="12 13">
    <name type="scientific">Gloeocapsopsis dulcis AAB1 = 1H9</name>
    <dbReference type="NCBI Taxonomy" id="1433147"/>
    <lineage>
        <taxon>Bacteria</taxon>
        <taxon>Bacillati</taxon>
        <taxon>Cyanobacteriota</taxon>
        <taxon>Cyanophyceae</taxon>
        <taxon>Oscillatoriophycideae</taxon>
        <taxon>Chroococcales</taxon>
        <taxon>Chroococcaceae</taxon>
        <taxon>Gloeocapsopsis</taxon>
        <taxon>Gloeocapsopsis dulcis</taxon>
    </lineage>
</organism>